<gene>
    <name evidence="2" type="ORF">PHYBOEH_010534</name>
</gene>
<dbReference type="PANTHER" id="PTHR31827:SF1">
    <property type="entry name" value="EMB|CAB89363.1"/>
    <property type="match status" value="1"/>
</dbReference>
<dbReference type="Proteomes" id="UP000693981">
    <property type="component" value="Unassembled WGS sequence"/>
</dbReference>
<organism evidence="2 3">
    <name type="scientific">Phytophthora boehmeriae</name>
    <dbReference type="NCBI Taxonomy" id="109152"/>
    <lineage>
        <taxon>Eukaryota</taxon>
        <taxon>Sar</taxon>
        <taxon>Stramenopiles</taxon>
        <taxon>Oomycota</taxon>
        <taxon>Peronosporomycetes</taxon>
        <taxon>Peronosporales</taxon>
        <taxon>Peronosporaceae</taxon>
        <taxon>Phytophthora</taxon>
    </lineage>
</organism>
<comment type="caution">
    <text evidence="2">The sequence shown here is derived from an EMBL/GenBank/DDBJ whole genome shotgun (WGS) entry which is preliminary data.</text>
</comment>
<protein>
    <recommendedName>
        <fullName evidence="1">WRKY19-like zinc finger domain-containing protein</fullName>
    </recommendedName>
</protein>
<dbReference type="Pfam" id="PF24906">
    <property type="entry name" value="Zf_WRKY19"/>
    <property type="match status" value="1"/>
</dbReference>
<dbReference type="AlphaFoldDB" id="A0A8T1VQ17"/>
<dbReference type="OrthoDB" id="77038at2759"/>
<name>A0A8T1VQ17_9STRA</name>
<evidence type="ECO:0000259" key="1">
    <source>
        <dbReference type="Pfam" id="PF24906"/>
    </source>
</evidence>
<feature type="domain" description="WRKY19-like zinc finger" evidence="1">
    <location>
        <begin position="157"/>
        <end position="178"/>
    </location>
</feature>
<dbReference type="InterPro" id="IPR056866">
    <property type="entry name" value="Znf_WRKY19"/>
</dbReference>
<evidence type="ECO:0000313" key="3">
    <source>
        <dbReference type="Proteomes" id="UP000693981"/>
    </source>
</evidence>
<dbReference type="PANTHER" id="PTHR31827">
    <property type="entry name" value="EMB|CAB89363.1"/>
    <property type="match status" value="1"/>
</dbReference>
<evidence type="ECO:0000313" key="2">
    <source>
        <dbReference type="EMBL" id="KAG7382328.1"/>
    </source>
</evidence>
<proteinExistence type="predicted"/>
<keyword evidence="3" id="KW-1185">Reference proteome</keyword>
<reference evidence="2" key="1">
    <citation type="submission" date="2021-02" db="EMBL/GenBank/DDBJ databases">
        <authorList>
            <person name="Palmer J.M."/>
        </authorList>
    </citation>
    <scope>NUCLEOTIDE SEQUENCE</scope>
    <source>
        <strain evidence="2">SCRP23</strain>
    </source>
</reference>
<dbReference type="EMBL" id="JAGDFL010000724">
    <property type="protein sequence ID" value="KAG7382328.1"/>
    <property type="molecule type" value="Genomic_DNA"/>
</dbReference>
<sequence length="228" mass="24975">MTSKTDIAFLLNPLAPTEHGSTLIALPTSPLASPSAVSSPERSFTSQRWMIAPYTAPLEKRRSGCKRRVMSMAALCSECFSASDDDQLDAAPSPTSIEEPPTRSHHPNLCRVEDCMNIVISRGCCVRHGGGSKCIEAGCNKRAKLYQRCYQHGGYTMCTESGCTKKAKRFGLCWSHGGGHICEVSGCKKVSTQGGYCWAHGGGNRCKHDGCNRRSYRKLNYYCKQHAK</sequence>
<accession>A0A8T1VQ17</accession>